<sequence>MTTDTQCDLRFRLVPGEARGEFVREGGTISYAVGGAPLEHSRGVVVLVHGVASNGSRWEEFAEKTALRRDWTLVRFDLRGHGASECKTRAVLETHAADILEILDRLGARKAVLIGHSLGAQAAMRFAALYPERTRALVLLDPLVDEALTPKALELRARLPILHVVERCARFWNALGIRRRLPAYSLRAHDEKARKMLEKGGDELQAFVKEYSSPFADLRHIHTADYARDLIEVGRSTPDLTGLGIPVLVIASSQGTYTDATRLSAWARKLPAGRVETVACFHWPLTECPEEVDRRITGWLNGPLPE</sequence>
<accession>A0A2Z6I8X2</accession>
<evidence type="ECO:0000313" key="3">
    <source>
        <dbReference type="Proteomes" id="UP000271003"/>
    </source>
</evidence>
<dbReference type="KEGG" id="sutt:SUTMEG_02510"/>
<dbReference type="EMBL" id="AP018786">
    <property type="protein sequence ID" value="BBF22360.1"/>
    <property type="molecule type" value="Genomic_DNA"/>
</dbReference>
<dbReference type="PRINTS" id="PR00111">
    <property type="entry name" value="ABHYDROLASE"/>
</dbReference>
<name>A0A2Z6I8X2_9BURK</name>
<dbReference type="SUPFAM" id="SSF53474">
    <property type="entry name" value="alpha/beta-Hydrolases"/>
    <property type="match status" value="1"/>
</dbReference>
<evidence type="ECO:0000259" key="1">
    <source>
        <dbReference type="Pfam" id="PF00561"/>
    </source>
</evidence>
<dbReference type="InterPro" id="IPR029058">
    <property type="entry name" value="AB_hydrolase_fold"/>
</dbReference>
<dbReference type="OrthoDB" id="9793083at2"/>
<dbReference type="InterPro" id="IPR000073">
    <property type="entry name" value="AB_hydrolase_1"/>
</dbReference>
<dbReference type="Proteomes" id="UP000271003">
    <property type="component" value="Chromosome"/>
</dbReference>
<gene>
    <name evidence="2" type="ORF">SUTMEG_02510</name>
</gene>
<feature type="domain" description="AB hydrolase-1" evidence="1">
    <location>
        <begin position="44"/>
        <end position="285"/>
    </location>
</feature>
<dbReference type="Pfam" id="PF00561">
    <property type="entry name" value="Abhydrolase_1"/>
    <property type="match status" value="1"/>
</dbReference>
<dbReference type="RefSeq" id="WP_120176032.1">
    <property type="nucleotide sequence ID" value="NZ_AP018786.1"/>
</dbReference>
<proteinExistence type="predicted"/>
<dbReference type="InterPro" id="IPR050228">
    <property type="entry name" value="Carboxylesterase_BioH"/>
</dbReference>
<organism evidence="2 3">
    <name type="scientific">Sutterella megalosphaeroides</name>
    <dbReference type="NCBI Taxonomy" id="2494234"/>
    <lineage>
        <taxon>Bacteria</taxon>
        <taxon>Pseudomonadati</taxon>
        <taxon>Pseudomonadota</taxon>
        <taxon>Betaproteobacteria</taxon>
        <taxon>Burkholderiales</taxon>
        <taxon>Sutterellaceae</taxon>
        <taxon>Sutterella</taxon>
    </lineage>
</organism>
<reference evidence="2 3" key="1">
    <citation type="journal article" date="2018" name="Int. J. Syst. Evol. Microbiol.">
        <title>Mesosutterella multiformis gen. nov., sp. nov., a member of the family Sutterellaceae and Sutterella megalosphaeroides sp. nov., isolated from human faeces.</title>
        <authorList>
            <person name="Sakamoto M."/>
            <person name="Ikeyama N."/>
            <person name="Kunihiro T."/>
            <person name="Iino T."/>
            <person name="Yuki M."/>
            <person name="Ohkuma M."/>
        </authorList>
    </citation>
    <scope>NUCLEOTIDE SEQUENCE [LARGE SCALE GENOMIC DNA]</scope>
    <source>
        <strain evidence="2 3">6FBBBH3</strain>
    </source>
</reference>
<dbReference type="PANTHER" id="PTHR43194">
    <property type="entry name" value="HYDROLASE ALPHA/BETA FOLD FAMILY"/>
    <property type="match status" value="1"/>
</dbReference>
<dbReference type="Gene3D" id="3.40.50.1820">
    <property type="entry name" value="alpha/beta hydrolase"/>
    <property type="match status" value="1"/>
</dbReference>
<protein>
    <recommendedName>
        <fullName evidence="1">AB hydrolase-1 domain-containing protein</fullName>
    </recommendedName>
</protein>
<dbReference type="AlphaFoldDB" id="A0A2Z6I8X2"/>
<evidence type="ECO:0000313" key="2">
    <source>
        <dbReference type="EMBL" id="BBF22360.1"/>
    </source>
</evidence>
<dbReference type="PANTHER" id="PTHR43194:SF2">
    <property type="entry name" value="PEROXISOMAL MEMBRANE PROTEIN LPX1"/>
    <property type="match status" value="1"/>
</dbReference>
<keyword evidence="3" id="KW-1185">Reference proteome</keyword>